<dbReference type="Gene3D" id="1.25.40.10">
    <property type="entry name" value="Tetratricopeptide repeat domain"/>
    <property type="match status" value="1"/>
</dbReference>
<name>A0A165DCJ4_9BASI</name>
<dbReference type="SUPFAM" id="SSF48452">
    <property type="entry name" value="TPR-like"/>
    <property type="match status" value="1"/>
</dbReference>
<keyword evidence="3" id="KW-1185">Reference proteome</keyword>
<evidence type="ECO:0000256" key="1">
    <source>
        <dbReference type="SAM" id="MobiDB-lite"/>
    </source>
</evidence>
<reference evidence="2 3" key="1">
    <citation type="journal article" date="2016" name="Mol. Biol. Evol.">
        <title>Comparative Genomics of Early-Diverging Mushroom-Forming Fungi Provides Insights into the Origins of Lignocellulose Decay Capabilities.</title>
        <authorList>
            <person name="Nagy L.G."/>
            <person name="Riley R."/>
            <person name="Tritt A."/>
            <person name="Adam C."/>
            <person name="Daum C."/>
            <person name="Floudas D."/>
            <person name="Sun H."/>
            <person name="Yadav J.S."/>
            <person name="Pangilinan J."/>
            <person name="Larsson K.H."/>
            <person name="Matsuura K."/>
            <person name="Barry K."/>
            <person name="Labutti K."/>
            <person name="Kuo R."/>
            <person name="Ohm R.A."/>
            <person name="Bhattacharya S.S."/>
            <person name="Shirouzu T."/>
            <person name="Yoshinaga Y."/>
            <person name="Martin F.M."/>
            <person name="Grigoriev I.V."/>
            <person name="Hibbett D.S."/>
        </authorList>
    </citation>
    <scope>NUCLEOTIDE SEQUENCE [LARGE SCALE GENOMIC DNA]</scope>
    <source>
        <strain evidence="2 3">HHB12733</strain>
    </source>
</reference>
<dbReference type="PANTHER" id="PTHR46014:SF1">
    <property type="entry name" value="TETRATRICOPEPTIDE REPEAT PROTEIN 1"/>
    <property type="match status" value="1"/>
</dbReference>
<dbReference type="EMBL" id="KV424064">
    <property type="protein sequence ID" value="KZT52504.1"/>
    <property type="molecule type" value="Genomic_DNA"/>
</dbReference>
<dbReference type="Proteomes" id="UP000076842">
    <property type="component" value="Unassembled WGS sequence"/>
</dbReference>
<evidence type="ECO:0000313" key="2">
    <source>
        <dbReference type="EMBL" id="KZT52504.1"/>
    </source>
</evidence>
<dbReference type="SMART" id="SM00028">
    <property type="entry name" value="TPR"/>
    <property type="match status" value="2"/>
</dbReference>
<proteinExistence type="predicted"/>
<dbReference type="PANTHER" id="PTHR46014">
    <property type="entry name" value="TETRATRICOPEPTIDE REPEAT PROTEIN 1"/>
    <property type="match status" value="1"/>
</dbReference>
<accession>A0A165DCJ4</accession>
<gene>
    <name evidence="2" type="ORF">CALCODRAFT_502218</name>
</gene>
<evidence type="ECO:0000313" key="3">
    <source>
        <dbReference type="Proteomes" id="UP000076842"/>
    </source>
</evidence>
<feature type="compositionally biased region" description="Polar residues" evidence="1">
    <location>
        <begin position="8"/>
        <end position="19"/>
    </location>
</feature>
<dbReference type="InterPro" id="IPR019734">
    <property type="entry name" value="TPR_rpt"/>
</dbReference>
<organism evidence="2 3">
    <name type="scientific">Calocera cornea HHB12733</name>
    <dbReference type="NCBI Taxonomy" id="1353952"/>
    <lineage>
        <taxon>Eukaryota</taxon>
        <taxon>Fungi</taxon>
        <taxon>Dikarya</taxon>
        <taxon>Basidiomycota</taxon>
        <taxon>Agaricomycotina</taxon>
        <taxon>Dacrymycetes</taxon>
        <taxon>Dacrymycetales</taxon>
        <taxon>Dacrymycetaceae</taxon>
        <taxon>Calocera</taxon>
    </lineage>
</organism>
<dbReference type="AlphaFoldDB" id="A0A165DCJ4"/>
<protein>
    <submittedName>
        <fullName evidence="2">TPR-like protein</fullName>
    </submittedName>
</protein>
<dbReference type="InParanoid" id="A0A165DCJ4"/>
<feature type="region of interest" description="Disordered" evidence="1">
    <location>
        <begin position="72"/>
        <end position="105"/>
    </location>
</feature>
<dbReference type="InterPro" id="IPR011990">
    <property type="entry name" value="TPR-like_helical_dom_sf"/>
</dbReference>
<dbReference type="InterPro" id="IPR052769">
    <property type="entry name" value="TPR_domain_protein"/>
</dbReference>
<dbReference type="OrthoDB" id="1872379at2759"/>
<sequence>MARPPSPSGSTDSFRSAQQDLPDDGFTDSEIRALLDEAAQIKEQGNALFRQGRWEEAREKYQLALGVVPVRGGVRASGDGPRLGEDEGVPPYVAEPPEEAEEQEGIVSDAAAMDQDAKRKEEAEPPLERESRLARAVLHNNVAACFVKLGEHARAVDACSEALKDDPAYVKALLRRALSGREVGSWSALSAAQEDLQKLLLLLPPSSPLLPTVRTTLAQITPEADAAAQREKDAMLGKLKELGNTVLGRFGLSTDNFRLEPDGKGGYGMSFQR</sequence>
<dbReference type="STRING" id="1353952.A0A165DCJ4"/>
<feature type="region of interest" description="Disordered" evidence="1">
    <location>
        <begin position="1"/>
        <end position="27"/>
    </location>
</feature>